<dbReference type="GeneID" id="98663182"/>
<dbReference type="RefSeq" id="WP_123219982.1">
    <property type="nucleotide sequence ID" value="NZ_JACHYQ010000003.1"/>
</dbReference>
<keyword evidence="2" id="KW-1185">Reference proteome</keyword>
<sequence>MPQTPKIKLKNIQELAKIAKEVISVVQPYIVKYAPKIAEEAQKRASNAADNGKRMKLEFLNGMEEKKKSRERSKAAEEARKKTVISSLPPITAKEFFKNFENNVSDDGKLDSGYMGFTGCYAIITMKTSREKDLSAYENVFVGCGKSVGVAVYSQLRGLGNIDVYADFKFGQPMWVLSYPCDEEELGPQFANLLQALQSADSYNKWDLQGLFDKEV</sequence>
<protein>
    <submittedName>
        <fullName evidence="1">Uncharacterized protein</fullName>
    </submittedName>
</protein>
<dbReference type="AlphaFoldDB" id="A0A3N0I914"/>
<dbReference type="EMBL" id="QIBZ01000016">
    <property type="protein sequence ID" value="RNM33511.1"/>
    <property type="molecule type" value="Genomic_DNA"/>
</dbReference>
<gene>
    <name evidence="1" type="ORF">DMP05_08195</name>
</gene>
<comment type="caution">
    <text evidence="1">The sequence shown here is derived from an EMBL/GenBank/DDBJ whole genome shotgun (WGS) entry which is preliminary data.</text>
</comment>
<proteinExistence type="predicted"/>
<accession>A0A3N0I914</accession>
<reference evidence="2" key="1">
    <citation type="submission" date="2018-05" db="EMBL/GenBank/DDBJ databases">
        <title>Genome Sequencing of selected type strains of the family Eggerthellaceae.</title>
        <authorList>
            <person name="Danylec N."/>
            <person name="Stoll D.A."/>
            <person name="Doetsch A."/>
            <person name="Huch M."/>
        </authorList>
    </citation>
    <scope>NUCLEOTIDE SEQUENCE [LARGE SCALE GENOMIC DNA]</scope>
    <source>
        <strain evidence="2">DSM 22006</strain>
    </source>
</reference>
<evidence type="ECO:0000313" key="1">
    <source>
        <dbReference type="EMBL" id="RNM33511.1"/>
    </source>
</evidence>
<dbReference type="OrthoDB" id="3173987at2"/>
<name>A0A3N0I914_9ACTN</name>
<organism evidence="1 2">
    <name type="scientific">Slackia isoflavoniconvertens</name>
    <dbReference type="NCBI Taxonomy" id="572010"/>
    <lineage>
        <taxon>Bacteria</taxon>
        <taxon>Bacillati</taxon>
        <taxon>Actinomycetota</taxon>
        <taxon>Coriobacteriia</taxon>
        <taxon>Eggerthellales</taxon>
        <taxon>Eggerthellaceae</taxon>
        <taxon>Slackia</taxon>
    </lineage>
</organism>
<evidence type="ECO:0000313" key="2">
    <source>
        <dbReference type="Proteomes" id="UP000271472"/>
    </source>
</evidence>
<dbReference type="Proteomes" id="UP000271472">
    <property type="component" value="Unassembled WGS sequence"/>
</dbReference>